<dbReference type="EMBL" id="JABFUD020000003">
    <property type="protein sequence ID" value="KAI5082312.1"/>
    <property type="molecule type" value="Genomic_DNA"/>
</dbReference>
<gene>
    <name evidence="1" type="ORF">GOP47_0002055</name>
</gene>
<evidence type="ECO:0000313" key="2">
    <source>
        <dbReference type="Proteomes" id="UP000886520"/>
    </source>
</evidence>
<name>A0A9D4ZQU7_ADICA</name>
<protein>
    <submittedName>
        <fullName evidence="1">Uncharacterized protein</fullName>
    </submittedName>
</protein>
<sequence length="133" mass="14248">MEIIEGHRAAALQAMADILMMRMGSRRMIIMAGPVRADAGRDGSGQARSCASTVRPASSTSAAGPDVYLSAANGRMQDFLLHRPRDDVALLTWTFMLLPPTALGSIVPARRLYSSYTSMATCPTSTCLAGLKW</sequence>
<keyword evidence="2" id="KW-1185">Reference proteome</keyword>
<dbReference type="Proteomes" id="UP000886520">
    <property type="component" value="Chromosome 2"/>
</dbReference>
<organism evidence="1 2">
    <name type="scientific">Adiantum capillus-veneris</name>
    <name type="common">Maidenhair fern</name>
    <dbReference type="NCBI Taxonomy" id="13818"/>
    <lineage>
        <taxon>Eukaryota</taxon>
        <taxon>Viridiplantae</taxon>
        <taxon>Streptophyta</taxon>
        <taxon>Embryophyta</taxon>
        <taxon>Tracheophyta</taxon>
        <taxon>Polypodiopsida</taxon>
        <taxon>Polypodiidae</taxon>
        <taxon>Polypodiales</taxon>
        <taxon>Pteridineae</taxon>
        <taxon>Pteridaceae</taxon>
        <taxon>Vittarioideae</taxon>
        <taxon>Adiantum</taxon>
    </lineage>
</organism>
<evidence type="ECO:0000313" key="1">
    <source>
        <dbReference type="EMBL" id="KAI5082312.1"/>
    </source>
</evidence>
<accession>A0A9D4ZQU7</accession>
<dbReference type="AlphaFoldDB" id="A0A9D4ZQU7"/>
<proteinExistence type="predicted"/>
<comment type="caution">
    <text evidence="1">The sequence shown here is derived from an EMBL/GenBank/DDBJ whole genome shotgun (WGS) entry which is preliminary data.</text>
</comment>
<reference evidence="1" key="1">
    <citation type="submission" date="2021-01" db="EMBL/GenBank/DDBJ databases">
        <title>Adiantum capillus-veneris genome.</title>
        <authorList>
            <person name="Fang Y."/>
            <person name="Liao Q."/>
        </authorList>
    </citation>
    <scope>NUCLEOTIDE SEQUENCE</scope>
    <source>
        <strain evidence="1">H3</strain>
        <tissue evidence="1">Leaf</tissue>
    </source>
</reference>